<accession>A0A370GQS3</accession>
<reference evidence="19 20" key="1">
    <citation type="submission" date="2018-07" db="EMBL/GenBank/DDBJ databases">
        <title>Genomic Encyclopedia of Type Strains, Phase IV (KMG-IV): sequencing the most valuable type-strain genomes for metagenomic binning, comparative biology and taxonomic classification.</title>
        <authorList>
            <person name="Goeker M."/>
        </authorList>
    </citation>
    <scope>NUCLEOTIDE SEQUENCE [LARGE SCALE GENOMIC DNA]</scope>
    <source>
        <strain evidence="19 20">DSM 16500</strain>
    </source>
</reference>
<dbReference type="NCBIfam" id="TIGR00560">
    <property type="entry name" value="pgsA"/>
    <property type="match status" value="1"/>
</dbReference>
<evidence type="ECO:0000256" key="16">
    <source>
        <dbReference type="NCBIfam" id="TIGR00560"/>
    </source>
</evidence>
<keyword evidence="10 18" id="KW-1133">Transmembrane helix</keyword>
<keyword evidence="11" id="KW-0443">Lipid metabolism</keyword>
<evidence type="ECO:0000256" key="8">
    <source>
        <dbReference type="ARBA" id="ARBA00022679"/>
    </source>
</evidence>
<evidence type="ECO:0000256" key="2">
    <source>
        <dbReference type="ARBA" id="ARBA00004141"/>
    </source>
</evidence>
<keyword evidence="7" id="KW-0444">Lipid biosynthesis</keyword>
<dbReference type="FunFam" id="1.20.120.1760:FF:000008">
    <property type="entry name" value="CDP-diacylglycerol--glycerol-3-phosphate 3-phosphatidyltransferase 2"/>
    <property type="match status" value="1"/>
</dbReference>
<feature type="transmembrane region" description="Helical" evidence="18">
    <location>
        <begin position="100"/>
        <end position="124"/>
    </location>
</feature>
<keyword evidence="9 18" id="KW-0812">Transmembrane</keyword>
<dbReference type="AlphaFoldDB" id="A0A370GQS3"/>
<evidence type="ECO:0000256" key="6">
    <source>
        <dbReference type="ARBA" id="ARBA00014944"/>
    </source>
</evidence>
<dbReference type="PANTHER" id="PTHR14269:SF62">
    <property type="entry name" value="CDP-DIACYLGLYCEROL--GLYCEROL-3-PHOSPHATE 3-PHOSPHATIDYLTRANSFERASE 1, CHLOROPLASTIC"/>
    <property type="match status" value="1"/>
</dbReference>
<dbReference type="PIRSF" id="PIRSF000847">
    <property type="entry name" value="Phos_ph_gly_syn"/>
    <property type="match status" value="1"/>
</dbReference>
<evidence type="ECO:0000313" key="20">
    <source>
        <dbReference type="Proteomes" id="UP000254720"/>
    </source>
</evidence>
<evidence type="ECO:0000256" key="3">
    <source>
        <dbReference type="ARBA" id="ARBA00005042"/>
    </source>
</evidence>
<dbReference type="Pfam" id="PF01066">
    <property type="entry name" value="CDP-OH_P_transf"/>
    <property type="match status" value="1"/>
</dbReference>
<dbReference type="PANTHER" id="PTHR14269">
    <property type="entry name" value="CDP-DIACYLGLYCEROL--GLYCEROL-3-PHOSPHATE 3-PHOSPHATIDYLTRANSFERASE-RELATED"/>
    <property type="match status" value="1"/>
</dbReference>
<evidence type="ECO:0000256" key="18">
    <source>
        <dbReference type="SAM" id="Phobius"/>
    </source>
</evidence>
<keyword evidence="20" id="KW-1185">Reference proteome</keyword>
<comment type="cofactor">
    <cofactor evidence="1">
        <name>Mn(2+)</name>
        <dbReference type="ChEBI" id="CHEBI:29035"/>
    </cofactor>
</comment>
<evidence type="ECO:0000256" key="13">
    <source>
        <dbReference type="ARBA" id="ARBA00023209"/>
    </source>
</evidence>
<feature type="transmembrane region" description="Helical" evidence="18">
    <location>
        <begin position="145"/>
        <end position="167"/>
    </location>
</feature>
<evidence type="ECO:0000256" key="14">
    <source>
        <dbReference type="ARBA" id="ARBA00023264"/>
    </source>
</evidence>
<evidence type="ECO:0000256" key="4">
    <source>
        <dbReference type="ARBA" id="ARBA00010441"/>
    </source>
</evidence>
<protein>
    <recommendedName>
        <fullName evidence="6 16">CDP-diacylglycerol--glycerol-3-phosphate 3-phosphatidyltransferase</fullName>
        <ecNumber evidence="5 16">2.7.8.5</ecNumber>
    </recommendedName>
</protein>
<keyword evidence="14" id="KW-1208">Phospholipid metabolism</keyword>
<proteinExistence type="inferred from homology"/>
<dbReference type="InterPro" id="IPR004570">
    <property type="entry name" value="Phosphatidylglycerol_P_synth"/>
</dbReference>
<dbReference type="InterPro" id="IPR048254">
    <property type="entry name" value="CDP_ALCOHOL_P_TRANSF_CS"/>
</dbReference>
<dbReference type="GO" id="GO:0008444">
    <property type="term" value="F:CDP-diacylglycerol-glycerol-3-phosphate 3-phosphatidyltransferase activity"/>
    <property type="evidence" value="ECO:0007669"/>
    <property type="project" value="UniProtKB-UniRule"/>
</dbReference>
<organism evidence="19 20">
    <name type="scientific">Aquicella lusitana</name>
    <dbReference type="NCBI Taxonomy" id="254246"/>
    <lineage>
        <taxon>Bacteria</taxon>
        <taxon>Pseudomonadati</taxon>
        <taxon>Pseudomonadota</taxon>
        <taxon>Gammaproteobacteria</taxon>
        <taxon>Legionellales</taxon>
        <taxon>Coxiellaceae</taxon>
        <taxon>Aquicella</taxon>
    </lineage>
</organism>
<evidence type="ECO:0000256" key="5">
    <source>
        <dbReference type="ARBA" id="ARBA00013170"/>
    </source>
</evidence>
<keyword evidence="12 18" id="KW-0472">Membrane</keyword>
<comment type="caution">
    <text evidence="19">The sequence shown here is derived from an EMBL/GenBank/DDBJ whole genome shotgun (WGS) entry which is preliminary data.</text>
</comment>
<dbReference type="InterPro" id="IPR050324">
    <property type="entry name" value="CDP-alcohol_PTase-I"/>
</dbReference>
<evidence type="ECO:0000256" key="11">
    <source>
        <dbReference type="ARBA" id="ARBA00023098"/>
    </source>
</evidence>
<dbReference type="GO" id="GO:0050793">
    <property type="term" value="P:regulation of developmental process"/>
    <property type="evidence" value="ECO:0007669"/>
    <property type="project" value="UniProtKB-ARBA"/>
</dbReference>
<comment type="pathway">
    <text evidence="3">Phospholipid metabolism; phosphatidylglycerol biosynthesis; phosphatidylglycerol from CDP-diacylglycerol: step 1/2.</text>
</comment>
<evidence type="ECO:0000256" key="12">
    <source>
        <dbReference type="ARBA" id="ARBA00023136"/>
    </source>
</evidence>
<evidence type="ECO:0000256" key="17">
    <source>
        <dbReference type="RuleBase" id="RU003750"/>
    </source>
</evidence>
<evidence type="ECO:0000256" key="9">
    <source>
        <dbReference type="ARBA" id="ARBA00022692"/>
    </source>
</evidence>
<dbReference type="InterPro" id="IPR000462">
    <property type="entry name" value="CDP-OH_P_trans"/>
</dbReference>
<evidence type="ECO:0000256" key="7">
    <source>
        <dbReference type="ARBA" id="ARBA00022516"/>
    </source>
</evidence>
<feature type="transmembrane region" description="Helical" evidence="18">
    <location>
        <begin position="74"/>
        <end position="94"/>
    </location>
</feature>
<comment type="similarity">
    <text evidence="4 17">Belongs to the CDP-alcohol phosphatidyltransferase class-I family.</text>
</comment>
<name>A0A370GQS3_9COXI</name>
<dbReference type="GO" id="GO:0046474">
    <property type="term" value="P:glycerophospholipid biosynthetic process"/>
    <property type="evidence" value="ECO:0007669"/>
    <property type="project" value="TreeGrafter"/>
</dbReference>
<feature type="transmembrane region" description="Helical" evidence="18">
    <location>
        <begin position="12"/>
        <end position="36"/>
    </location>
</feature>
<dbReference type="GO" id="GO:0005737">
    <property type="term" value="C:cytoplasm"/>
    <property type="evidence" value="ECO:0007669"/>
    <property type="project" value="UniProtKB-ARBA"/>
</dbReference>
<evidence type="ECO:0000313" key="19">
    <source>
        <dbReference type="EMBL" id="RDI46065.1"/>
    </source>
</evidence>
<keyword evidence="8 17" id="KW-0808">Transferase</keyword>
<dbReference type="EC" id="2.7.8.5" evidence="5 16"/>
<feature type="transmembrane region" description="Helical" evidence="18">
    <location>
        <begin position="173"/>
        <end position="199"/>
    </location>
</feature>
<evidence type="ECO:0000256" key="10">
    <source>
        <dbReference type="ARBA" id="ARBA00022989"/>
    </source>
</evidence>
<feature type="transmembrane region" description="Helical" evidence="18">
    <location>
        <begin position="42"/>
        <end position="62"/>
    </location>
</feature>
<comment type="subcellular location">
    <subcellularLocation>
        <location evidence="2">Membrane</location>
        <topology evidence="2">Multi-pass membrane protein</topology>
    </subcellularLocation>
</comment>
<dbReference type="PROSITE" id="PS00379">
    <property type="entry name" value="CDP_ALCOHOL_P_TRANSF"/>
    <property type="match status" value="1"/>
</dbReference>
<dbReference type="GO" id="GO:0005886">
    <property type="term" value="C:plasma membrane"/>
    <property type="evidence" value="ECO:0007669"/>
    <property type="project" value="TreeGrafter"/>
</dbReference>
<dbReference type="Gene3D" id="1.20.120.1760">
    <property type="match status" value="1"/>
</dbReference>
<dbReference type="Proteomes" id="UP000254720">
    <property type="component" value="Unassembled WGS sequence"/>
</dbReference>
<comment type="catalytic activity">
    <reaction evidence="15">
        <text>a CDP-1,2-diacyl-sn-glycerol + sn-glycerol 3-phosphate = a 1,2-diacyl-sn-glycero-3-phospho-(1'-sn-glycero-3'-phosphate) + CMP + H(+)</text>
        <dbReference type="Rhea" id="RHEA:12593"/>
        <dbReference type="ChEBI" id="CHEBI:15378"/>
        <dbReference type="ChEBI" id="CHEBI:57597"/>
        <dbReference type="ChEBI" id="CHEBI:58332"/>
        <dbReference type="ChEBI" id="CHEBI:60110"/>
        <dbReference type="ChEBI" id="CHEBI:60377"/>
        <dbReference type="EC" id="2.7.8.5"/>
    </reaction>
</comment>
<dbReference type="GO" id="GO:0036094">
    <property type="term" value="F:small molecule binding"/>
    <property type="evidence" value="ECO:0007669"/>
    <property type="project" value="UniProtKB-ARBA"/>
</dbReference>
<sequence length="209" mass="23195">MQHYMTRPYDQMFNWPNLLTLLRILVIPLLVIFFYLPVWWGHLAAAIIFAAASITDWLDGYLARYLKQSTRLGAFLDPVADKLMVSIALVLIVAEQTFQFVSVPSAVITIPAAVITIPAAVIVAREIIVSALREWMAEIGQRARVAVSGLGKIKTAVQMLALVILLLCDNTTNAVLVFTGYVLLYVAAVLTIWSMLIYLKAAWSQLTAE</sequence>
<keyword evidence="13" id="KW-0594">Phospholipid biosynthesis</keyword>
<gene>
    <name evidence="19" type="ORF">C8D86_10670</name>
</gene>
<dbReference type="EMBL" id="QQAX01000006">
    <property type="protein sequence ID" value="RDI46065.1"/>
    <property type="molecule type" value="Genomic_DNA"/>
</dbReference>
<evidence type="ECO:0000256" key="1">
    <source>
        <dbReference type="ARBA" id="ARBA00001936"/>
    </source>
</evidence>
<dbReference type="InterPro" id="IPR043130">
    <property type="entry name" value="CDP-OH_PTrfase_TM_dom"/>
</dbReference>
<evidence type="ECO:0000256" key="15">
    <source>
        <dbReference type="ARBA" id="ARBA00048586"/>
    </source>
</evidence>